<dbReference type="Proteomes" id="UP000250434">
    <property type="component" value="Chromosome"/>
</dbReference>
<dbReference type="EMBL" id="CP015163">
    <property type="protein sequence ID" value="AXB41564.1"/>
    <property type="molecule type" value="Genomic_DNA"/>
</dbReference>
<feature type="domain" description="Dienelactone hydrolase" evidence="1">
    <location>
        <begin position="4"/>
        <end position="190"/>
    </location>
</feature>
<protein>
    <submittedName>
        <fullName evidence="2">Dienelactone hydrolase</fullName>
    </submittedName>
</protein>
<reference evidence="2 3" key="1">
    <citation type="submission" date="2016-04" db="EMBL/GenBank/DDBJ databases">
        <title>Complete genome sequence and analysis of deep-sea sediment isolate, Amycolatopsis sp. WP1.</title>
        <authorList>
            <person name="Wang H."/>
            <person name="Chen S."/>
            <person name="Wu Q."/>
        </authorList>
    </citation>
    <scope>NUCLEOTIDE SEQUENCE [LARGE SCALE GENOMIC DNA]</scope>
    <source>
        <strain evidence="2 3">WP1</strain>
    </source>
</reference>
<evidence type="ECO:0000259" key="1">
    <source>
        <dbReference type="Pfam" id="PF01738"/>
    </source>
</evidence>
<dbReference type="KEGG" id="aab:A4R43_02705"/>
<dbReference type="GO" id="GO:0016787">
    <property type="term" value="F:hydrolase activity"/>
    <property type="evidence" value="ECO:0007669"/>
    <property type="project" value="UniProtKB-KW"/>
</dbReference>
<dbReference type="RefSeq" id="WP_113690827.1">
    <property type="nucleotide sequence ID" value="NZ_CP015163.1"/>
</dbReference>
<dbReference type="Pfam" id="PF01738">
    <property type="entry name" value="DLH"/>
    <property type="match status" value="1"/>
</dbReference>
<dbReference type="OrthoDB" id="2834584at2"/>
<dbReference type="Gene3D" id="3.40.50.1820">
    <property type="entry name" value="alpha/beta hydrolase"/>
    <property type="match status" value="1"/>
</dbReference>
<dbReference type="InterPro" id="IPR051049">
    <property type="entry name" value="Dienelactone_hydrolase-like"/>
</dbReference>
<keyword evidence="3" id="KW-1185">Reference proteome</keyword>
<accession>A0A344L0J0</accession>
<sequence length="193" mass="20753">MAEVVLFHHARGLTEGVRRFADGFRAAGHLVHTPDLFDGILPESIEAGLALIRELGDERDRRADRAVADLPGELVYGGFSAGESVAQRLAQTRPGARGALLYESCIPVTGEWAYGPWPAGLPVQIHGAEGDEFFGEDLPAARQLVELAGPELAELFVYPADAHLFTDSSLPGYDADATALVLERSTAFLTRLD</sequence>
<proteinExistence type="predicted"/>
<dbReference type="PANTHER" id="PTHR46623">
    <property type="entry name" value="CARBOXYMETHYLENEBUTENOLIDASE-RELATED"/>
    <property type="match status" value="1"/>
</dbReference>
<dbReference type="InterPro" id="IPR029058">
    <property type="entry name" value="AB_hydrolase_fold"/>
</dbReference>
<gene>
    <name evidence="2" type="ORF">A4R43_02705</name>
</gene>
<dbReference type="SUPFAM" id="SSF53474">
    <property type="entry name" value="alpha/beta-Hydrolases"/>
    <property type="match status" value="1"/>
</dbReference>
<evidence type="ECO:0000313" key="2">
    <source>
        <dbReference type="EMBL" id="AXB41564.1"/>
    </source>
</evidence>
<name>A0A344L0J0_9PSEU</name>
<organism evidence="2 3">
    <name type="scientific">Amycolatopsis albispora</name>
    <dbReference type="NCBI Taxonomy" id="1804986"/>
    <lineage>
        <taxon>Bacteria</taxon>
        <taxon>Bacillati</taxon>
        <taxon>Actinomycetota</taxon>
        <taxon>Actinomycetes</taxon>
        <taxon>Pseudonocardiales</taxon>
        <taxon>Pseudonocardiaceae</taxon>
        <taxon>Amycolatopsis</taxon>
    </lineage>
</organism>
<dbReference type="AlphaFoldDB" id="A0A344L0J0"/>
<dbReference type="PANTHER" id="PTHR46623:SF6">
    <property type="entry name" value="ALPHA_BETA-HYDROLASES SUPERFAMILY PROTEIN"/>
    <property type="match status" value="1"/>
</dbReference>
<keyword evidence="2" id="KW-0378">Hydrolase</keyword>
<dbReference type="InterPro" id="IPR002925">
    <property type="entry name" value="Dienelactn_hydro"/>
</dbReference>
<evidence type="ECO:0000313" key="3">
    <source>
        <dbReference type="Proteomes" id="UP000250434"/>
    </source>
</evidence>